<name>A0A1V3JD99_9PAST</name>
<proteinExistence type="inferred from homology"/>
<dbReference type="Pfam" id="PF01420">
    <property type="entry name" value="Methylase_S"/>
    <property type="match status" value="2"/>
</dbReference>
<evidence type="ECO:0000313" key="5">
    <source>
        <dbReference type="EMBL" id="OOF54569.1"/>
    </source>
</evidence>
<keyword evidence="3" id="KW-0238">DNA-binding</keyword>
<dbReference type="EMBL" id="MLHQ01000054">
    <property type="protein sequence ID" value="OOF54569.1"/>
    <property type="molecule type" value="Genomic_DNA"/>
</dbReference>
<evidence type="ECO:0000256" key="2">
    <source>
        <dbReference type="ARBA" id="ARBA00022747"/>
    </source>
</evidence>
<dbReference type="CDD" id="cd17285">
    <property type="entry name" value="RMtype1_S_Csp16704I_TRD2-CR2_like"/>
    <property type="match status" value="1"/>
</dbReference>
<dbReference type="PANTHER" id="PTHR43140:SF1">
    <property type="entry name" value="TYPE I RESTRICTION ENZYME ECOKI SPECIFICITY SUBUNIT"/>
    <property type="match status" value="1"/>
</dbReference>
<organism evidence="5 6">
    <name type="scientific">Rodentibacter myodis</name>
    <dbReference type="NCBI Taxonomy" id="1907939"/>
    <lineage>
        <taxon>Bacteria</taxon>
        <taxon>Pseudomonadati</taxon>
        <taxon>Pseudomonadota</taxon>
        <taxon>Gammaproteobacteria</taxon>
        <taxon>Pasteurellales</taxon>
        <taxon>Pasteurellaceae</taxon>
        <taxon>Rodentibacter</taxon>
    </lineage>
</organism>
<dbReference type="PANTHER" id="PTHR43140">
    <property type="entry name" value="TYPE-1 RESTRICTION ENZYME ECOKI SPECIFICITY PROTEIN"/>
    <property type="match status" value="1"/>
</dbReference>
<dbReference type="GO" id="GO:0004519">
    <property type="term" value="F:endonuclease activity"/>
    <property type="evidence" value="ECO:0007669"/>
    <property type="project" value="UniProtKB-KW"/>
</dbReference>
<accession>A0A1V3JD99</accession>
<dbReference type="InterPro" id="IPR051212">
    <property type="entry name" value="Type-I_RE_S_subunit"/>
</dbReference>
<evidence type="ECO:0000256" key="1">
    <source>
        <dbReference type="ARBA" id="ARBA00010923"/>
    </source>
</evidence>
<keyword evidence="2" id="KW-0680">Restriction system</keyword>
<sequence length="416" mass="47581">MWIRLGEIILQNIGGGTPNKSQYEYWNGNISWASVKDLDKDDIYLNETIDKISENGLLNSTSNLIEKNNIILCTRMGLGKIAINNIDVAINQDLRGIILPIYISKLYFIYFYKTLNLQGQGLTVKGLTTEQLNSILFPLPPIAEQHRIVAKIEELLPFIEQYAKKEQELTALHQSFPQQLKKSILQAAIQGKLTEQDPNDEPAIELVKRIQQEKVRLISEKKLKKTKPFSEIVIRDNIPYEMIDGVERCIADEAPFKLPENWCWVRLGDYSFNLDSQRKPVSIEHRSKQSKIYDYYGATGVIDKVEDYIFDGTYVLLGEDGGNFFVNRDTAFIAEGKFWANNHVHVLQVLNNLEKYFCYYLNSLNFPAMGLINGIAVPKLNQKNLNSILIAVPPLEEQHRIVAKIETLFLSLQKLG</sequence>
<keyword evidence="6" id="KW-1185">Reference proteome</keyword>
<feature type="domain" description="Type I restriction modification DNA specificity" evidence="4">
    <location>
        <begin position="259"/>
        <end position="410"/>
    </location>
</feature>
<keyword evidence="5" id="KW-0540">Nuclease</keyword>
<comment type="similarity">
    <text evidence="1">Belongs to the type-I restriction system S methylase family.</text>
</comment>
<evidence type="ECO:0000256" key="3">
    <source>
        <dbReference type="ARBA" id="ARBA00023125"/>
    </source>
</evidence>
<dbReference type="CDD" id="cd17262">
    <property type="entry name" value="RMtype1_S_Aco12261I-TRD2-CR2"/>
    <property type="match status" value="1"/>
</dbReference>
<keyword evidence="5" id="KW-0378">Hydrolase</keyword>
<dbReference type="InterPro" id="IPR044946">
    <property type="entry name" value="Restrct_endonuc_typeI_TRD_sf"/>
</dbReference>
<dbReference type="STRING" id="1907939.BKL49_11950"/>
<dbReference type="Proteomes" id="UP000188602">
    <property type="component" value="Unassembled WGS sequence"/>
</dbReference>
<gene>
    <name evidence="5" type="ORF">BKL49_11950</name>
</gene>
<dbReference type="SUPFAM" id="SSF116734">
    <property type="entry name" value="DNA methylase specificity domain"/>
    <property type="match status" value="2"/>
</dbReference>
<evidence type="ECO:0000313" key="6">
    <source>
        <dbReference type="Proteomes" id="UP000188602"/>
    </source>
</evidence>
<reference evidence="5 6" key="1">
    <citation type="submission" date="2016-10" db="EMBL/GenBank/DDBJ databases">
        <title>Rodentibacter gen. nov. and new species.</title>
        <authorList>
            <person name="Christensen H."/>
        </authorList>
    </citation>
    <scope>NUCLEOTIDE SEQUENCE [LARGE SCALE GENOMIC DNA]</scope>
    <source>
        <strain evidence="5 6">Ac151</strain>
    </source>
</reference>
<dbReference type="InterPro" id="IPR000055">
    <property type="entry name" value="Restrct_endonuc_typeI_TRD"/>
</dbReference>
<dbReference type="GO" id="GO:0009307">
    <property type="term" value="P:DNA restriction-modification system"/>
    <property type="evidence" value="ECO:0007669"/>
    <property type="project" value="UniProtKB-KW"/>
</dbReference>
<dbReference type="Gene3D" id="3.90.220.20">
    <property type="entry name" value="DNA methylase specificity domains"/>
    <property type="match status" value="2"/>
</dbReference>
<evidence type="ECO:0000259" key="4">
    <source>
        <dbReference type="Pfam" id="PF01420"/>
    </source>
</evidence>
<feature type="domain" description="Type I restriction modification DNA specificity" evidence="4">
    <location>
        <begin position="4"/>
        <end position="170"/>
    </location>
</feature>
<dbReference type="GO" id="GO:0003677">
    <property type="term" value="F:DNA binding"/>
    <property type="evidence" value="ECO:0007669"/>
    <property type="project" value="UniProtKB-KW"/>
</dbReference>
<dbReference type="AlphaFoldDB" id="A0A1V3JD99"/>
<protein>
    <submittedName>
        <fullName evidence="5">Restriction endonuclease subunit S</fullName>
    </submittedName>
</protein>
<keyword evidence="5" id="KW-0255">Endonuclease</keyword>
<comment type="caution">
    <text evidence="5">The sequence shown here is derived from an EMBL/GenBank/DDBJ whole genome shotgun (WGS) entry which is preliminary data.</text>
</comment>